<evidence type="ECO:0000313" key="1">
    <source>
        <dbReference type="EMBL" id="AMU93722.1"/>
    </source>
</evidence>
<dbReference type="EMBL" id="CP013342">
    <property type="protein sequence ID" value="AMU93722.1"/>
    <property type="molecule type" value="Genomic_DNA"/>
</dbReference>
<reference evidence="2" key="1">
    <citation type="submission" date="2015-11" db="EMBL/GenBank/DDBJ databases">
        <title>Complete genome sequence of a polyethylene glycol-degrading strain Sphingopyxis terrae strain 203-1 (NBRC 15098).</title>
        <authorList>
            <person name="Yoshiyuki O."/>
            <person name="Shouta N."/>
            <person name="Nagata Y."/>
            <person name="Numata M."/>
            <person name="Tsuchikane K."/>
            <person name="Hosoyama A."/>
            <person name="Yamazoe A."/>
            <person name="Tsuda M."/>
            <person name="Fujita N."/>
            <person name="Kawai F."/>
        </authorList>
    </citation>
    <scope>NUCLEOTIDE SEQUENCE [LARGE SCALE GENOMIC DNA]</scope>
    <source>
        <strain evidence="2">203-1</strain>
    </source>
</reference>
<reference evidence="1 2" key="2">
    <citation type="journal article" date="2016" name="Genome Announc.">
        <title>Complete Genome Sequence of Sphingopyxis terrae Strain 203-1 (NBRC 111660), a Polyethylene Glycol Degrader.</title>
        <authorList>
            <person name="Ohtsubo Y."/>
            <person name="Nonoyama S."/>
            <person name="Nagata Y."/>
            <person name="Numata M."/>
            <person name="Tsuchikane K."/>
            <person name="Hosoyama A."/>
            <person name="Yamazoe A."/>
            <person name="Tsuda M."/>
            <person name="Fujita N."/>
            <person name="Kawai F."/>
        </authorList>
    </citation>
    <scope>NUCLEOTIDE SEQUENCE [LARGE SCALE GENOMIC DNA]</scope>
    <source>
        <strain evidence="1 2">203-1</strain>
    </source>
</reference>
<dbReference type="AlphaFoldDB" id="A0A142VVG6"/>
<protein>
    <submittedName>
        <fullName evidence="1">Uncharacterized protein</fullName>
    </submittedName>
</protein>
<accession>A0A142VVG6</accession>
<name>A0A142VVG6_9SPHN</name>
<dbReference type="Proteomes" id="UP000076234">
    <property type="component" value="Chromosome"/>
</dbReference>
<dbReference type="KEGG" id="ster:AOA14_03760"/>
<dbReference type="RefSeq" id="WP_062900820.1">
    <property type="nucleotide sequence ID" value="NZ_CP013342.1"/>
</dbReference>
<gene>
    <name evidence="1" type="ORF">AOA14_03760</name>
</gene>
<evidence type="ECO:0000313" key="2">
    <source>
        <dbReference type="Proteomes" id="UP000076234"/>
    </source>
</evidence>
<proteinExistence type="predicted"/>
<sequence length="125" mass="12749">MVKAISERIELRDVDDVAPEIVAEAAAAALARLDALGVSPLQACLSQGRLEAMDDQGKLDAEEPAFADHGVDLAHVEAYGAAVDAAAAVFAARGVGRRTSGVIVTVPDAVLAEERATGNDLSVAA</sequence>
<organism evidence="1 2">
    <name type="scientific">Sphingopyxis terrae subsp. terrae NBRC 15098</name>
    <dbReference type="NCBI Taxonomy" id="1219058"/>
    <lineage>
        <taxon>Bacteria</taxon>
        <taxon>Pseudomonadati</taxon>
        <taxon>Pseudomonadota</taxon>
        <taxon>Alphaproteobacteria</taxon>
        <taxon>Sphingomonadales</taxon>
        <taxon>Sphingomonadaceae</taxon>
        <taxon>Sphingopyxis</taxon>
    </lineage>
</organism>
<dbReference type="STRING" id="1219058.AOA14_03760"/>